<dbReference type="AlphaFoldDB" id="A0A0P7AVZ8"/>
<organism evidence="1 2">
    <name type="scientific">Croceitalea dokdonensis DOKDO 023</name>
    <dbReference type="NCBI Taxonomy" id="1300341"/>
    <lineage>
        <taxon>Bacteria</taxon>
        <taxon>Pseudomonadati</taxon>
        <taxon>Bacteroidota</taxon>
        <taxon>Flavobacteriia</taxon>
        <taxon>Flavobacteriales</taxon>
        <taxon>Flavobacteriaceae</taxon>
        <taxon>Croceitalea</taxon>
    </lineage>
</organism>
<comment type="caution">
    <text evidence="1">The sequence shown here is derived from an EMBL/GenBank/DDBJ whole genome shotgun (WGS) entry which is preliminary data.</text>
</comment>
<dbReference type="STRING" id="1300341.I595_1756"/>
<sequence>MEKNSTDYRTNSRIGQVRPKTISKTQEDVTISNFIMGMTNQIGSDPDS</sequence>
<protein>
    <submittedName>
        <fullName evidence="1">Uncharacterized protein</fullName>
    </submittedName>
</protein>
<accession>A0A0P7AVZ8</accession>
<proteinExistence type="predicted"/>
<evidence type="ECO:0000313" key="2">
    <source>
        <dbReference type="Proteomes" id="UP000050280"/>
    </source>
</evidence>
<gene>
    <name evidence="1" type="ORF">I595_1756</name>
</gene>
<dbReference type="EMBL" id="LDJX01000003">
    <property type="protein sequence ID" value="KPM32107.1"/>
    <property type="molecule type" value="Genomic_DNA"/>
</dbReference>
<evidence type="ECO:0000313" key="1">
    <source>
        <dbReference type="EMBL" id="KPM32107.1"/>
    </source>
</evidence>
<reference evidence="1 2" key="1">
    <citation type="submission" date="2015-09" db="EMBL/GenBank/DDBJ databases">
        <title>Genome sequence of the marine flavobacterium Croceitalea dokdonensis DOKDO 023 that contains proton- and sodium-pumping rhodopsins.</title>
        <authorList>
            <person name="Kwon S.-K."/>
            <person name="Lee H.K."/>
            <person name="Kwak M.-J."/>
            <person name="Kim J.F."/>
        </authorList>
    </citation>
    <scope>NUCLEOTIDE SEQUENCE [LARGE SCALE GENOMIC DNA]</scope>
    <source>
        <strain evidence="1 2">DOKDO 023</strain>
    </source>
</reference>
<keyword evidence="2" id="KW-1185">Reference proteome</keyword>
<dbReference type="RefSeq" id="WP_157449690.1">
    <property type="nucleotide sequence ID" value="NZ_LDJX01000003.1"/>
</dbReference>
<name>A0A0P7AVZ8_9FLAO</name>
<dbReference type="Proteomes" id="UP000050280">
    <property type="component" value="Unassembled WGS sequence"/>
</dbReference>